<dbReference type="EMBL" id="BQXS01011231">
    <property type="protein sequence ID" value="GKT36461.1"/>
    <property type="molecule type" value="Genomic_DNA"/>
</dbReference>
<evidence type="ECO:0000313" key="3">
    <source>
        <dbReference type="Proteomes" id="UP001057375"/>
    </source>
</evidence>
<reference evidence="2" key="1">
    <citation type="submission" date="2022-03" db="EMBL/GenBank/DDBJ databases">
        <title>Draft genome sequence of Aduncisulcus paluster, a free-living microaerophilic Fornicata.</title>
        <authorList>
            <person name="Yuyama I."/>
            <person name="Kume K."/>
            <person name="Tamura T."/>
            <person name="Inagaki Y."/>
            <person name="Hashimoto T."/>
        </authorList>
    </citation>
    <scope>NUCLEOTIDE SEQUENCE</scope>
    <source>
        <strain evidence="2">NY0171</strain>
    </source>
</reference>
<feature type="region of interest" description="Disordered" evidence="1">
    <location>
        <begin position="164"/>
        <end position="218"/>
    </location>
</feature>
<proteinExistence type="predicted"/>
<gene>
    <name evidence="2" type="ORF">ADUPG1_009425</name>
</gene>
<feature type="compositionally biased region" description="Basic and acidic residues" evidence="1">
    <location>
        <begin position="164"/>
        <end position="188"/>
    </location>
</feature>
<protein>
    <submittedName>
        <fullName evidence="2">Leo1-like protein like protein</fullName>
    </submittedName>
</protein>
<dbReference type="PANTHER" id="PTHR23146">
    <property type="entry name" value="LEO1 PROTEIN"/>
    <property type="match status" value="1"/>
</dbReference>
<dbReference type="InterPro" id="IPR007149">
    <property type="entry name" value="Leo1"/>
</dbReference>
<organism evidence="2 3">
    <name type="scientific">Aduncisulcus paluster</name>
    <dbReference type="NCBI Taxonomy" id="2918883"/>
    <lineage>
        <taxon>Eukaryota</taxon>
        <taxon>Metamonada</taxon>
        <taxon>Carpediemonas-like organisms</taxon>
        <taxon>Aduncisulcus</taxon>
    </lineage>
</organism>
<keyword evidence="3" id="KW-1185">Reference proteome</keyword>
<dbReference type="PANTHER" id="PTHR23146:SF0">
    <property type="entry name" value="RNA POLYMERASE-ASSOCIATED PROTEIN LEO1"/>
    <property type="match status" value="1"/>
</dbReference>
<comment type="caution">
    <text evidence="2">The sequence shown here is derived from an EMBL/GenBank/DDBJ whole genome shotgun (WGS) entry which is preliminary data.</text>
</comment>
<sequence>MGEKLESMAFEVPKTEALKSESDVSYLTLPYFIGIDSTRFSEEKYKQKEKVSVIGTSDQKYFRSNFVTAHWKGDPKNPSTNTHLIKWKDGSYSIQIGSDIFDIRQSHFPKTKGANPELSQYAANIHMQSLGLVSPLKKRMFVEHPKPEMASYKVFRDSAMARKKTMNDEKEKSKAKVSLKPEEKEETTKYMFELQQARSAVGEEEEEEAPLGEGDLVL</sequence>
<evidence type="ECO:0000256" key="1">
    <source>
        <dbReference type="SAM" id="MobiDB-lite"/>
    </source>
</evidence>
<evidence type="ECO:0000313" key="2">
    <source>
        <dbReference type="EMBL" id="GKT36461.1"/>
    </source>
</evidence>
<dbReference type="Proteomes" id="UP001057375">
    <property type="component" value="Unassembled WGS sequence"/>
</dbReference>
<name>A0ABQ5KVJ4_9EUKA</name>
<dbReference type="Pfam" id="PF04004">
    <property type="entry name" value="Leo1"/>
    <property type="match status" value="1"/>
</dbReference>
<accession>A0ABQ5KVJ4</accession>